<dbReference type="EMBL" id="CAEZZU010000212">
    <property type="protein sequence ID" value="CAB4788700.1"/>
    <property type="molecule type" value="Genomic_DNA"/>
</dbReference>
<evidence type="ECO:0000313" key="3">
    <source>
        <dbReference type="EMBL" id="CAB4788700.1"/>
    </source>
</evidence>
<feature type="region of interest" description="Disordered" evidence="1">
    <location>
        <begin position="101"/>
        <end position="124"/>
    </location>
</feature>
<proteinExistence type="predicted"/>
<organism evidence="3">
    <name type="scientific">freshwater metagenome</name>
    <dbReference type="NCBI Taxonomy" id="449393"/>
    <lineage>
        <taxon>unclassified sequences</taxon>
        <taxon>metagenomes</taxon>
        <taxon>ecological metagenomes</taxon>
    </lineage>
</organism>
<gene>
    <name evidence="2" type="ORF">UFOPK2242_01478</name>
    <name evidence="3" type="ORF">UFOPK2925_01271</name>
    <name evidence="4" type="ORF">UFOPK3317_00970</name>
</gene>
<accession>A0A6J6WUW4</accession>
<dbReference type="AlphaFoldDB" id="A0A6J6WUW4"/>
<name>A0A6J6WUW4_9ZZZZ</name>
<dbReference type="EMBL" id="CAFBLK010000164">
    <property type="protein sequence ID" value="CAB4872589.1"/>
    <property type="molecule type" value="Genomic_DNA"/>
</dbReference>
<feature type="compositionally biased region" description="Polar residues" evidence="1">
    <location>
        <begin position="111"/>
        <end position="124"/>
    </location>
</feature>
<protein>
    <submittedName>
        <fullName evidence="3">Unannotated protein</fullName>
    </submittedName>
</protein>
<sequence length="180" mass="18420">MRETCDCRVASGCFSPLRVRSIAKGSPTQVSDPASPHGPSPRWDAFNSVIRCSGTSALPAGSTFAGSRSLSAVVINAGNSATTSSMDSPCSRWACSSPFSIDHQRTPARSGRSNNSATAGGTCPVSESTEFLPAITRSKATLSLAEPFANAAALRTVSIDATSARAVARVSEPANSGPTI</sequence>
<evidence type="ECO:0000313" key="2">
    <source>
        <dbReference type="EMBL" id="CAB4671359.1"/>
    </source>
</evidence>
<evidence type="ECO:0000313" key="4">
    <source>
        <dbReference type="EMBL" id="CAB4872589.1"/>
    </source>
</evidence>
<reference evidence="3" key="1">
    <citation type="submission" date="2020-05" db="EMBL/GenBank/DDBJ databases">
        <authorList>
            <person name="Chiriac C."/>
            <person name="Salcher M."/>
            <person name="Ghai R."/>
            <person name="Kavagutti S V."/>
        </authorList>
    </citation>
    <scope>NUCLEOTIDE SEQUENCE</scope>
</reference>
<evidence type="ECO:0000256" key="1">
    <source>
        <dbReference type="SAM" id="MobiDB-lite"/>
    </source>
</evidence>
<dbReference type="EMBL" id="CAEZWM010000237">
    <property type="protein sequence ID" value="CAB4671359.1"/>
    <property type="molecule type" value="Genomic_DNA"/>
</dbReference>